<organism evidence="1 2">
    <name type="scientific">Dubosiella muris</name>
    <dbReference type="NCBI Taxonomy" id="3038133"/>
    <lineage>
        <taxon>Bacteria</taxon>
        <taxon>Bacillati</taxon>
        <taxon>Bacillota</taxon>
        <taxon>Erysipelotrichia</taxon>
        <taxon>Erysipelotrichales</taxon>
        <taxon>Erysipelotrichaceae</taxon>
        <taxon>Dubosiella</taxon>
    </lineage>
</organism>
<name>A0AC61R913_9FIRM</name>
<comment type="caution">
    <text evidence="1">The sequence shown here is derived from an EMBL/GenBank/DDBJ whole genome shotgun (WGS) entry which is preliminary data.</text>
</comment>
<proteinExistence type="predicted"/>
<dbReference type="EMBL" id="SRYG01000005">
    <property type="protein sequence ID" value="TGY66580.1"/>
    <property type="molecule type" value="Genomic_DNA"/>
</dbReference>
<gene>
    <name evidence="1" type="ORF">E5336_03355</name>
</gene>
<reference evidence="1" key="1">
    <citation type="submission" date="2019-04" db="EMBL/GenBank/DDBJ databases">
        <title>Microbes associate with the intestines of laboratory mice.</title>
        <authorList>
            <person name="Navarre W."/>
            <person name="Wong E."/>
            <person name="Huang K."/>
            <person name="Tropini C."/>
            <person name="Ng K."/>
            <person name="Yu B."/>
        </authorList>
    </citation>
    <scope>NUCLEOTIDE SEQUENCE</scope>
    <source>
        <strain evidence="1">NM09_H32</strain>
    </source>
</reference>
<evidence type="ECO:0000313" key="2">
    <source>
        <dbReference type="Proteomes" id="UP000308836"/>
    </source>
</evidence>
<evidence type="ECO:0000313" key="1">
    <source>
        <dbReference type="EMBL" id="TGY66580.1"/>
    </source>
</evidence>
<keyword evidence="2" id="KW-1185">Reference proteome</keyword>
<dbReference type="Proteomes" id="UP000308836">
    <property type="component" value="Unassembled WGS sequence"/>
</dbReference>
<protein>
    <submittedName>
        <fullName evidence="1">Uncharacterized protein</fullName>
    </submittedName>
</protein>
<accession>A0AC61R913</accession>
<sequence>MSMEAKGSTLLKVVGYIFVILGILSLCIQIGGLISDDIIATVQGSVIGELFILDSGTLAVGMLVSVAELAAGYMAVKMASNLLYARTLRYYGIGLLVLFVVEALFYFGANGNVSWIAYGILFVLSALYVIGAWMNEKAAK</sequence>